<dbReference type="InterPro" id="IPR023210">
    <property type="entry name" value="NADP_OxRdtase_dom"/>
</dbReference>
<keyword evidence="3" id="KW-0560">Oxidoreductase</keyword>
<feature type="domain" description="NADP-dependent oxidoreductase" evidence="4">
    <location>
        <begin position="28"/>
        <end position="328"/>
    </location>
</feature>
<reference evidence="5" key="1">
    <citation type="submission" date="2021-03" db="EMBL/GenBank/DDBJ databases">
        <title>Antimicrobial resistance genes in bacteria isolated from Japanese honey, and their potential for conferring macrolide and lincosamide resistance in the American foulbrood pathogen Paenibacillus larvae.</title>
        <authorList>
            <person name="Okamoto M."/>
            <person name="Kumagai M."/>
            <person name="Kanamori H."/>
            <person name="Takamatsu D."/>
        </authorList>
    </citation>
    <scope>NUCLEOTIDE SEQUENCE</scope>
    <source>
        <strain evidence="5">J2TS6</strain>
    </source>
</reference>
<keyword evidence="2" id="KW-0521">NADP</keyword>
<keyword evidence="6" id="KW-1185">Reference proteome</keyword>
<dbReference type="PANTHER" id="PTHR43150:SF4">
    <property type="entry name" value="L-GLYCERALDEHYDE 3-PHOSPHATE REDUCTASE"/>
    <property type="match status" value="1"/>
</dbReference>
<evidence type="ECO:0000313" key="5">
    <source>
        <dbReference type="EMBL" id="GIO33992.1"/>
    </source>
</evidence>
<protein>
    <submittedName>
        <fullName evidence="5">Glyceraldehyde 3-phosphate reductase</fullName>
    </submittedName>
</protein>
<name>A0A919XJC5_9BACL</name>
<dbReference type="GO" id="GO:0016491">
    <property type="term" value="F:oxidoreductase activity"/>
    <property type="evidence" value="ECO:0007669"/>
    <property type="project" value="UniProtKB-KW"/>
</dbReference>
<dbReference type="PANTHER" id="PTHR43150">
    <property type="entry name" value="HYPERKINETIC, ISOFORM M"/>
    <property type="match status" value="1"/>
</dbReference>
<comment type="similarity">
    <text evidence="1">Belongs to the shaker potassium channel beta subunit family.</text>
</comment>
<dbReference type="CDD" id="cd19151">
    <property type="entry name" value="AKR_AKR14A2"/>
    <property type="match status" value="1"/>
</dbReference>
<dbReference type="Proteomes" id="UP000679779">
    <property type="component" value="Unassembled WGS sequence"/>
</dbReference>
<evidence type="ECO:0000256" key="2">
    <source>
        <dbReference type="ARBA" id="ARBA00022857"/>
    </source>
</evidence>
<evidence type="ECO:0000256" key="3">
    <source>
        <dbReference type="ARBA" id="ARBA00023002"/>
    </source>
</evidence>
<dbReference type="SUPFAM" id="SSF51430">
    <property type="entry name" value="NAD(P)-linked oxidoreductase"/>
    <property type="match status" value="1"/>
</dbReference>
<dbReference type="InterPro" id="IPR036812">
    <property type="entry name" value="NAD(P)_OxRdtase_dom_sf"/>
</dbReference>
<dbReference type="Gene3D" id="3.20.20.100">
    <property type="entry name" value="NADP-dependent oxidoreductase domain"/>
    <property type="match status" value="1"/>
</dbReference>
<organism evidence="5 6">
    <name type="scientific">Paenibacillus albilobatus</name>
    <dbReference type="NCBI Taxonomy" id="2716884"/>
    <lineage>
        <taxon>Bacteria</taxon>
        <taxon>Bacillati</taxon>
        <taxon>Bacillota</taxon>
        <taxon>Bacilli</taxon>
        <taxon>Bacillales</taxon>
        <taxon>Paenibacillaceae</taxon>
        <taxon>Paenibacillus</taxon>
    </lineage>
</organism>
<dbReference type="RefSeq" id="WP_160043499.1">
    <property type="nucleotide sequence ID" value="NZ_BORQ01000008.1"/>
</dbReference>
<dbReference type="Pfam" id="PF00248">
    <property type="entry name" value="Aldo_ket_red"/>
    <property type="match status" value="1"/>
</dbReference>
<comment type="caution">
    <text evidence="5">The sequence shown here is derived from an EMBL/GenBank/DDBJ whole genome shotgun (WGS) entry which is preliminary data.</text>
</comment>
<dbReference type="NCBIfam" id="NF007388">
    <property type="entry name" value="PRK09912.1"/>
    <property type="match status" value="1"/>
</dbReference>
<dbReference type="AlphaFoldDB" id="A0A919XJC5"/>
<evidence type="ECO:0000259" key="4">
    <source>
        <dbReference type="Pfam" id="PF00248"/>
    </source>
</evidence>
<proteinExistence type="inferred from homology"/>
<evidence type="ECO:0000256" key="1">
    <source>
        <dbReference type="ARBA" id="ARBA00006515"/>
    </source>
</evidence>
<dbReference type="InterPro" id="IPR005399">
    <property type="entry name" value="K_chnl_volt-dep_bsu_KCNAB-rel"/>
</dbReference>
<evidence type="ECO:0000313" key="6">
    <source>
        <dbReference type="Proteomes" id="UP000679779"/>
    </source>
</evidence>
<dbReference type="EMBL" id="BORQ01000008">
    <property type="protein sequence ID" value="GIO33992.1"/>
    <property type="molecule type" value="Genomic_DNA"/>
</dbReference>
<dbReference type="GO" id="GO:0051596">
    <property type="term" value="P:methylglyoxal catabolic process"/>
    <property type="evidence" value="ECO:0007669"/>
    <property type="project" value="TreeGrafter"/>
</dbReference>
<sequence>MAYTPNEARYDEMIYNRCGRSGLKLPAISLGLWHNFGGIDTFENARNMVTRAFDLGITHFDLANNYGPPPGSAEETFGKILKQDLQGHRDELIISTKAGYHMWPGPYGEWGSRKYLLSSLDQSLKRLGLDYVDIFYSHRFDPETPLEETMTALDHAVRSGKALYVGISNYSAEQTAQAVSILKSLGTPLLIHQPSYSMLNRWIENGLQEVLSENGVGSIAFTPLQQGLLTNKYLNGVPEDSRAASSSVFLNAHDITPEALRKIRALNQLAAARGQSLAQLALAWVLRGGKVTSALIGASRVSQIEDNVAALNNLEFSREELDRIEAILKTENES</sequence>
<accession>A0A919XJC5</accession>
<gene>
    <name evidence="5" type="ORF">J2TS6_51330</name>
</gene>